<dbReference type="GO" id="GO:0004519">
    <property type="term" value="F:endonuclease activity"/>
    <property type="evidence" value="ECO:0007669"/>
    <property type="project" value="UniProtKB-KW"/>
</dbReference>
<dbReference type="Pfam" id="PF00098">
    <property type="entry name" value="zf-CCHC"/>
    <property type="match status" value="1"/>
</dbReference>
<dbReference type="Pfam" id="PF17917">
    <property type="entry name" value="RT_RNaseH"/>
    <property type="match status" value="1"/>
</dbReference>
<keyword evidence="2" id="KW-0548">Nucleotidyltransferase</keyword>
<organism evidence="10">
    <name type="scientific">Amphimedon queenslandica</name>
    <name type="common">Sponge</name>
    <dbReference type="NCBI Taxonomy" id="400682"/>
    <lineage>
        <taxon>Eukaryota</taxon>
        <taxon>Metazoa</taxon>
        <taxon>Porifera</taxon>
        <taxon>Demospongiae</taxon>
        <taxon>Heteroscleromorpha</taxon>
        <taxon>Haplosclerida</taxon>
        <taxon>Niphatidae</taxon>
        <taxon>Amphimedon</taxon>
    </lineage>
</organism>
<evidence type="ECO:0000256" key="2">
    <source>
        <dbReference type="ARBA" id="ARBA00022695"/>
    </source>
</evidence>
<evidence type="ECO:0000256" key="4">
    <source>
        <dbReference type="ARBA" id="ARBA00022759"/>
    </source>
</evidence>
<dbReference type="PROSITE" id="PS50158">
    <property type="entry name" value="ZF_CCHC"/>
    <property type="match status" value="2"/>
</dbReference>
<evidence type="ECO:0000313" key="10">
    <source>
        <dbReference type="EnsemblMetazoa" id="Aqu2.1.32314_001"/>
    </source>
</evidence>
<evidence type="ECO:0000256" key="6">
    <source>
        <dbReference type="ARBA" id="ARBA00022918"/>
    </source>
</evidence>
<evidence type="ECO:0000256" key="8">
    <source>
        <dbReference type="SAM" id="MobiDB-lite"/>
    </source>
</evidence>
<dbReference type="Gene3D" id="4.10.60.10">
    <property type="entry name" value="Zinc finger, CCHC-type"/>
    <property type="match status" value="1"/>
</dbReference>
<feature type="region of interest" description="Disordered" evidence="8">
    <location>
        <begin position="119"/>
        <end position="147"/>
    </location>
</feature>
<dbReference type="EnsemblMetazoa" id="Aqu2.1.32314_001">
    <property type="protein sequence ID" value="Aqu2.1.32314_001"/>
    <property type="gene ID" value="Aqu2.1.32314"/>
</dbReference>
<dbReference type="eggNOG" id="KOG0017">
    <property type="taxonomic scope" value="Eukaryota"/>
</dbReference>
<evidence type="ECO:0000256" key="3">
    <source>
        <dbReference type="ARBA" id="ARBA00022722"/>
    </source>
</evidence>
<evidence type="ECO:0000259" key="9">
    <source>
        <dbReference type="PROSITE" id="PS50158"/>
    </source>
</evidence>
<evidence type="ECO:0000256" key="1">
    <source>
        <dbReference type="ARBA" id="ARBA00022679"/>
    </source>
</evidence>
<dbReference type="OrthoDB" id="10063139at2759"/>
<keyword evidence="7" id="KW-0479">Metal-binding</keyword>
<evidence type="ECO:0000256" key="7">
    <source>
        <dbReference type="PROSITE-ProRule" id="PRU00047"/>
    </source>
</evidence>
<dbReference type="AlphaFoldDB" id="A0A1X7UXR7"/>
<dbReference type="SMART" id="SM00343">
    <property type="entry name" value="ZnF_C2HC"/>
    <property type="match status" value="2"/>
</dbReference>
<keyword evidence="7" id="KW-0862">Zinc</keyword>
<dbReference type="GO" id="GO:0003676">
    <property type="term" value="F:nucleic acid binding"/>
    <property type="evidence" value="ECO:0007669"/>
    <property type="project" value="InterPro"/>
</dbReference>
<accession>A0A1X7UXR7</accession>
<dbReference type="CDD" id="cd09274">
    <property type="entry name" value="RNase_HI_RT_Ty3"/>
    <property type="match status" value="1"/>
</dbReference>
<dbReference type="InterPro" id="IPR036875">
    <property type="entry name" value="Znf_CCHC_sf"/>
</dbReference>
<dbReference type="InParanoid" id="A0A1X7UXR7"/>
<dbReference type="GO" id="GO:0003964">
    <property type="term" value="F:RNA-directed DNA polymerase activity"/>
    <property type="evidence" value="ECO:0007669"/>
    <property type="project" value="UniProtKB-KW"/>
</dbReference>
<dbReference type="PANTHER" id="PTHR37984:SF13">
    <property type="entry name" value="RIBONUCLEASE H"/>
    <property type="match status" value="1"/>
</dbReference>
<dbReference type="InterPro" id="IPR041373">
    <property type="entry name" value="RT_RNaseH"/>
</dbReference>
<keyword evidence="6" id="KW-0695">RNA-directed DNA polymerase</keyword>
<dbReference type="SUPFAM" id="SSF50630">
    <property type="entry name" value="Acid proteases"/>
    <property type="match status" value="1"/>
</dbReference>
<keyword evidence="3" id="KW-0540">Nuclease</keyword>
<keyword evidence="5" id="KW-0378">Hydrolase</keyword>
<keyword evidence="1" id="KW-0808">Transferase</keyword>
<dbReference type="SUPFAM" id="SSF56672">
    <property type="entry name" value="DNA/RNA polymerases"/>
    <property type="match status" value="1"/>
</dbReference>
<dbReference type="InterPro" id="IPR050951">
    <property type="entry name" value="Retrovirus_Pol_polyprotein"/>
</dbReference>
<dbReference type="Gene3D" id="2.40.70.10">
    <property type="entry name" value="Acid Proteases"/>
    <property type="match status" value="1"/>
</dbReference>
<name>A0A1X7UXR7_AMPQE</name>
<dbReference type="InterPro" id="IPR043502">
    <property type="entry name" value="DNA/RNA_pol_sf"/>
</dbReference>
<dbReference type="SUPFAM" id="SSF57756">
    <property type="entry name" value="Retrovirus zinc finger-like domains"/>
    <property type="match status" value="1"/>
</dbReference>
<evidence type="ECO:0000256" key="5">
    <source>
        <dbReference type="ARBA" id="ARBA00022801"/>
    </source>
</evidence>
<dbReference type="GO" id="GO:0016787">
    <property type="term" value="F:hydrolase activity"/>
    <property type="evidence" value="ECO:0007669"/>
    <property type="project" value="UniProtKB-KW"/>
</dbReference>
<dbReference type="InterPro" id="IPR001878">
    <property type="entry name" value="Znf_CCHC"/>
</dbReference>
<keyword evidence="7" id="KW-0863">Zinc-finger</keyword>
<dbReference type="PANTHER" id="PTHR37984">
    <property type="entry name" value="PROTEIN CBG26694"/>
    <property type="match status" value="1"/>
</dbReference>
<feature type="domain" description="CCHC-type" evidence="9">
    <location>
        <begin position="164"/>
        <end position="178"/>
    </location>
</feature>
<dbReference type="GO" id="GO:0008270">
    <property type="term" value="F:zinc ion binding"/>
    <property type="evidence" value="ECO:0007669"/>
    <property type="project" value="UniProtKB-KW"/>
</dbReference>
<dbReference type="InterPro" id="IPR021109">
    <property type="entry name" value="Peptidase_aspartic_dom_sf"/>
</dbReference>
<sequence length="603" mass="67367">MAGSVGRLGPLNPEHDDWNLYSERVDVYFIANGADTYKTLRCLLVPEAPTDKSYEELKKLEHHFAPKRSQIYYLFESYRCIRKPHMSVAEYMSRLRLLAKDCGFGGHLDHATSLEQAMKDSKELHSNGSDPVHSTRAGAGCSHQKPHNHNIQHHTAGGGGKRNCYRCGQSGHARDKCRCKTATCFNCNKTGHISSVCCSNPRRSTPSCPSDYKTTDSPVHDIHTSDTTDTCDENSFTVRTGRSDPIIVDVFMDDVSVKMELDTGSSVSIMSLETFRSHFPFKVLEESSTRLRTYSGELLTVQGIVHVNVVYKKQAVVLPLHIVSEKGPTLFGRECLYEIKLDWHKELSIKAPLYELLHHNVTWNWSADAEVAFIKSKELLIDDKCLVHFDSTLPLFFACDASQYGVGAVLAHCFPDGTERQISFASRTLSDTEKKYSQVEKEGLACVLGVRKFHCYLHGIHFSLITDHKPLLSLLGGQKPISSQSSARIERWALILAAYEYDLHFKSSTNHANADKLSCLLLSESISNTLMPPELILLIENIANSPVTAKSIAAATKSDSTLSLVLQHLKSGSPDSCRDDSLKPYWHRQHELSLHDGCIIWAS</sequence>
<protein>
    <recommendedName>
        <fullName evidence="9">CCHC-type domain-containing protein</fullName>
    </recommendedName>
</protein>
<proteinExistence type="predicted"/>
<reference evidence="10" key="1">
    <citation type="submission" date="2017-05" db="UniProtKB">
        <authorList>
            <consortium name="EnsemblMetazoa"/>
        </authorList>
    </citation>
    <scope>IDENTIFICATION</scope>
</reference>
<keyword evidence="4" id="KW-0255">Endonuclease</keyword>
<feature type="domain" description="CCHC-type" evidence="9">
    <location>
        <begin position="184"/>
        <end position="197"/>
    </location>
</feature>